<evidence type="ECO:0000259" key="5">
    <source>
        <dbReference type="SMART" id="SM00228"/>
    </source>
</evidence>
<dbReference type="InterPro" id="IPR009003">
    <property type="entry name" value="Peptidase_S1_PA"/>
</dbReference>
<dbReference type="EMBL" id="CP017641">
    <property type="protein sequence ID" value="APZ91784.1"/>
    <property type="molecule type" value="Genomic_DNA"/>
</dbReference>
<evidence type="ECO:0000256" key="3">
    <source>
        <dbReference type="ARBA" id="ARBA00022801"/>
    </source>
</evidence>
<dbReference type="STRING" id="1891926.Fuma_01375"/>
<comment type="similarity">
    <text evidence="1">Belongs to the peptidase S1C family.</text>
</comment>
<dbReference type="Pfam" id="PF13180">
    <property type="entry name" value="PDZ_2"/>
    <property type="match status" value="1"/>
</dbReference>
<protein>
    <submittedName>
        <fullName evidence="6">Serine protease HtrA</fullName>
    </submittedName>
</protein>
<dbReference type="PRINTS" id="PR00834">
    <property type="entry name" value="PROTEASES2C"/>
</dbReference>
<dbReference type="KEGG" id="fmr:Fuma_01375"/>
<dbReference type="OrthoDB" id="268129at2"/>
<evidence type="ECO:0000256" key="2">
    <source>
        <dbReference type="ARBA" id="ARBA00022670"/>
    </source>
</evidence>
<evidence type="ECO:0000256" key="4">
    <source>
        <dbReference type="SAM" id="SignalP"/>
    </source>
</evidence>
<dbReference type="SUPFAM" id="SSF50494">
    <property type="entry name" value="Trypsin-like serine proteases"/>
    <property type="match status" value="2"/>
</dbReference>
<organism evidence="6 7">
    <name type="scientific">Fuerstiella marisgermanici</name>
    <dbReference type="NCBI Taxonomy" id="1891926"/>
    <lineage>
        <taxon>Bacteria</taxon>
        <taxon>Pseudomonadati</taxon>
        <taxon>Planctomycetota</taxon>
        <taxon>Planctomycetia</taxon>
        <taxon>Planctomycetales</taxon>
        <taxon>Planctomycetaceae</taxon>
        <taxon>Fuerstiella</taxon>
    </lineage>
</organism>
<feature type="domain" description="PDZ" evidence="5">
    <location>
        <begin position="379"/>
        <end position="449"/>
    </location>
</feature>
<keyword evidence="7" id="KW-1185">Reference proteome</keyword>
<dbReference type="Pfam" id="PF13365">
    <property type="entry name" value="Trypsin_2"/>
    <property type="match status" value="1"/>
</dbReference>
<feature type="signal peptide" evidence="4">
    <location>
        <begin position="1"/>
        <end position="31"/>
    </location>
</feature>
<keyword evidence="3" id="KW-0378">Hydrolase</keyword>
<dbReference type="InterPro" id="IPR001478">
    <property type="entry name" value="PDZ"/>
</dbReference>
<dbReference type="InterPro" id="IPR036034">
    <property type="entry name" value="PDZ_sf"/>
</dbReference>
<keyword evidence="4" id="KW-0732">Signal</keyword>
<dbReference type="InterPro" id="IPR043504">
    <property type="entry name" value="Peptidase_S1_PA_chymotrypsin"/>
</dbReference>
<dbReference type="Gene3D" id="2.30.42.10">
    <property type="match status" value="1"/>
</dbReference>
<reference evidence="6 7" key="1">
    <citation type="journal article" date="2016" name="Front. Microbiol.">
        <title>Fuerstia marisgermanicae gen. nov., sp. nov., an Unusual Member of the Phylum Planctomycetes from the German Wadden Sea.</title>
        <authorList>
            <person name="Kohn T."/>
            <person name="Heuer A."/>
            <person name="Jogler M."/>
            <person name="Vollmers J."/>
            <person name="Boedeker C."/>
            <person name="Bunk B."/>
            <person name="Rast P."/>
            <person name="Borchert D."/>
            <person name="Glockner I."/>
            <person name="Freese H.M."/>
            <person name="Klenk H.P."/>
            <person name="Overmann J."/>
            <person name="Kaster A.K."/>
            <person name="Rohde M."/>
            <person name="Wiegand S."/>
            <person name="Jogler C."/>
        </authorList>
    </citation>
    <scope>NUCLEOTIDE SEQUENCE [LARGE SCALE GENOMIC DNA]</scope>
    <source>
        <strain evidence="6 7">NH11</strain>
    </source>
</reference>
<dbReference type="GO" id="GO:0006508">
    <property type="term" value="P:proteolysis"/>
    <property type="evidence" value="ECO:0007669"/>
    <property type="project" value="UniProtKB-KW"/>
</dbReference>
<proteinExistence type="inferred from homology"/>
<sequence precursor="true">MTAPATTTGIVLRQVAALAALTLPAASIADAVEPPYVTVVANALPSCVRIVSRSDHSSGVLVSPAGHILTVAHGLHSNDDQAEVVTPRGGRLVAHILHRDAAADVALLKLQMPTSGLPDGLHALTEFASQDRSELSPHTVVLSLGFPARDTSTAEAVVRLGRIEAATDSALRTSCTLTVGDSGGPLLTTDGVLIGVHQKIGLGRSSNLHIPLQRCREVLAAALKSEDVSLSDLDNTRPVSVIQPVASAAAKKQLQQRSVRICGAADDRVIAFGTRLSDTLVATKLSLLPPGEAIRVQFMNDEFADASLLTSGQPRDLAILQLLPGNTAPPIIEPDANSAKPSHPNPSQLDIGTVLFAGNAAQTTGIVARVKRDEPRGAPSLGCTLSQDGQLVKVDRVTANSAASEAGVKPQDRLQAINAAPVRDLGSVAKALQTLEPGDRLSVTVVRVDQTTVGFGQLRHRPNKLLDRTEFLDGRAGRLSLRRTGFQNVIQHDAALEPAEMGGPLVLADGTIVGINIARRSREAVLAIPIADVLELAKLKRLQP</sequence>
<gene>
    <name evidence="6" type="primary">htrA_1</name>
    <name evidence="6" type="ORF">Fuma_01375</name>
</gene>
<dbReference type="Gene3D" id="2.40.10.10">
    <property type="entry name" value="Trypsin-like serine proteases"/>
    <property type="match status" value="3"/>
</dbReference>
<evidence type="ECO:0000313" key="7">
    <source>
        <dbReference type="Proteomes" id="UP000187735"/>
    </source>
</evidence>
<dbReference type="PANTHER" id="PTHR22939">
    <property type="entry name" value="SERINE PROTEASE FAMILY S1C HTRA-RELATED"/>
    <property type="match status" value="1"/>
</dbReference>
<dbReference type="PANTHER" id="PTHR22939:SF129">
    <property type="entry name" value="SERINE PROTEASE HTRA2, MITOCHONDRIAL"/>
    <property type="match status" value="1"/>
</dbReference>
<name>A0A1P8WCM5_9PLAN</name>
<dbReference type="RefSeq" id="WP_077023490.1">
    <property type="nucleotide sequence ID" value="NZ_CP017641.1"/>
</dbReference>
<dbReference type="InterPro" id="IPR001940">
    <property type="entry name" value="Peptidase_S1C"/>
</dbReference>
<dbReference type="AlphaFoldDB" id="A0A1P8WCM5"/>
<dbReference type="Proteomes" id="UP000187735">
    <property type="component" value="Chromosome"/>
</dbReference>
<keyword evidence="2 6" id="KW-0645">Protease</keyword>
<accession>A0A1P8WCM5</accession>
<evidence type="ECO:0000313" key="6">
    <source>
        <dbReference type="EMBL" id="APZ91784.1"/>
    </source>
</evidence>
<dbReference type="GO" id="GO:0004252">
    <property type="term" value="F:serine-type endopeptidase activity"/>
    <property type="evidence" value="ECO:0007669"/>
    <property type="project" value="InterPro"/>
</dbReference>
<dbReference type="SUPFAM" id="SSF50156">
    <property type="entry name" value="PDZ domain-like"/>
    <property type="match status" value="1"/>
</dbReference>
<evidence type="ECO:0000256" key="1">
    <source>
        <dbReference type="ARBA" id="ARBA00010541"/>
    </source>
</evidence>
<dbReference type="SMART" id="SM00228">
    <property type="entry name" value="PDZ"/>
    <property type="match status" value="1"/>
</dbReference>
<feature type="chain" id="PRO_5012975772" evidence="4">
    <location>
        <begin position="32"/>
        <end position="544"/>
    </location>
</feature>